<dbReference type="OrthoDB" id="1107057at2759"/>
<feature type="domain" description="Reverse transcriptase zinc-binding" evidence="1">
    <location>
        <begin position="109"/>
        <end position="189"/>
    </location>
</feature>
<evidence type="ECO:0000259" key="1">
    <source>
        <dbReference type="Pfam" id="PF13966"/>
    </source>
</evidence>
<dbReference type="PANTHER" id="PTHR33116:SF78">
    <property type="entry name" value="OS12G0587133 PROTEIN"/>
    <property type="match status" value="1"/>
</dbReference>
<dbReference type="InterPro" id="IPR026960">
    <property type="entry name" value="RVT-Znf"/>
</dbReference>
<reference evidence="2" key="1">
    <citation type="journal article" date="2019" name="Database">
        <title>The radish genome database (RadishGD): an integrated information resource for radish genomics.</title>
        <authorList>
            <person name="Yu H.J."/>
            <person name="Baek S."/>
            <person name="Lee Y.J."/>
            <person name="Cho A."/>
            <person name="Mun J.H."/>
        </authorList>
    </citation>
    <scope>NUCLEOTIDE SEQUENCE [LARGE SCALE GENOMIC DNA]</scope>
    <source>
        <strain evidence="2">cv. WK10039</strain>
    </source>
</reference>
<dbReference type="GeneID" id="130499052"/>
<evidence type="ECO:0000313" key="3">
    <source>
        <dbReference type="RefSeq" id="XP_056848929.1"/>
    </source>
</evidence>
<dbReference type="AlphaFoldDB" id="A0A9W3CBL0"/>
<dbReference type="Proteomes" id="UP000504610">
    <property type="component" value="Chromosome 8"/>
</dbReference>
<accession>A0A9W3CBL0</accession>
<keyword evidence="2" id="KW-1185">Reference proteome</keyword>
<evidence type="ECO:0000313" key="2">
    <source>
        <dbReference type="Proteomes" id="UP000504610"/>
    </source>
</evidence>
<gene>
    <name evidence="3" type="primary">LOC130499052</name>
</gene>
<sequence>MESGFGPETGMDSLLQTAVYLSKWYTTEVLEGDMSNFWVINTKQKNSWLANKLLRLRATAYDWIKHQVGNGERTYFWTSNWSPFGKIRDYLQGETTSSVGIQSTVTLAELWEEDHWEAPTVPWHKQVWFGGGIPKHSFRTWLMVLNRCPTRDRILQWGLSTDGNCLLCNAAPESRDHIYYACAFSSEVWITSLAGKTTPLLFTGTCSYRLYRVIEAIDSLGSFFSWLGKERSTHYLVREKQSTPPEHLSFASIDY</sequence>
<dbReference type="KEGG" id="rsz:130499052"/>
<dbReference type="Pfam" id="PF13966">
    <property type="entry name" value="zf-RVT"/>
    <property type="match status" value="1"/>
</dbReference>
<reference evidence="3" key="2">
    <citation type="submission" date="2025-08" db="UniProtKB">
        <authorList>
            <consortium name="RefSeq"/>
        </authorList>
    </citation>
    <scope>IDENTIFICATION</scope>
    <source>
        <tissue evidence="3">Leaf</tissue>
    </source>
</reference>
<protein>
    <submittedName>
        <fullName evidence="3">Uncharacterized protein LOC130499052</fullName>
    </submittedName>
</protein>
<dbReference type="RefSeq" id="XP_056848929.1">
    <property type="nucleotide sequence ID" value="XM_056992949.1"/>
</dbReference>
<proteinExistence type="predicted"/>
<dbReference type="PANTHER" id="PTHR33116">
    <property type="entry name" value="REVERSE TRANSCRIPTASE ZINC-BINDING DOMAIN-CONTAINING PROTEIN-RELATED-RELATED"/>
    <property type="match status" value="1"/>
</dbReference>
<name>A0A9W3CBL0_RAPSA</name>
<organism evidence="2 3">
    <name type="scientific">Raphanus sativus</name>
    <name type="common">Radish</name>
    <name type="synonym">Raphanus raphanistrum var. sativus</name>
    <dbReference type="NCBI Taxonomy" id="3726"/>
    <lineage>
        <taxon>Eukaryota</taxon>
        <taxon>Viridiplantae</taxon>
        <taxon>Streptophyta</taxon>
        <taxon>Embryophyta</taxon>
        <taxon>Tracheophyta</taxon>
        <taxon>Spermatophyta</taxon>
        <taxon>Magnoliopsida</taxon>
        <taxon>eudicotyledons</taxon>
        <taxon>Gunneridae</taxon>
        <taxon>Pentapetalae</taxon>
        <taxon>rosids</taxon>
        <taxon>malvids</taxon>
        <taxon>Brassicales</taxon>
        <taxon>Brassicaceae</taxon>
        <taxon>Brassiceae</taxon>
        <taxon>Raphanus</taxon>
    </lineage>
</organism>